<comment type="caution">
    <text evidence="1">The sequence shown here is derived from an EMBL/GenBank/DDBJ whole genome shotgun (WGS) entry which is preliminary data.</text>
</comment>
<evidence type="ECO:0000313" key="2">
    <source>
        <dbReference type="Proteomes" id="UP001186974"/>
    </source>
</evidence>
<organism evidence="1 2">
    <name type="scientific">Coniosporium uncinatum</name>
    <dbReference type="NCBI Taxonomy" id="93489"/>
    <lineage>
        <taxon>Eukaryota</taxon>
        <taxon>Fungi</taxon>
        <taxon>Dikarya</taxon>
        <taxon>Ascomycota</taxon>
        <taxon>Pezizomycotina</taxon>
        <taxon>Dothideomycetes</taxon>
        <taxon>Dothideomycetes incertae sedis</taxon>
        <taxon>Coniosporium</taxon>
    </lineage>
</organism>
<protein>
    <submittedName>
        <fullName evidence="1">Uncharacterized protein</fullName>
    </submittedName>
</protein>
<reference evidence="1" key="1">
    <citation type="submission" date="2024-09" db="EMBL/GenBank/DDBJ databases">
        <title>Black Yeasts Isolated from many extreme environments.</title>
        <authorList>
            <person name="Coleine C."/>
            <person name="Stajich J.E."/>
            <person name="Selbmann L."/>
        </authorList>
    </citation>
    <scope>NUCLEOTIDE SEQUENCE</scope>
    <source>
        <strain evidence="1">CCFEE 5737</strain>
    </source>
</reference>
<dbReference type="EMBL" id="JAWDJW010007626">
    <property type="protein sequence ID" value="KAK3061783.1"/>
    <property type="molecule type" value="Genomic_DNA"/>
</dbReference>
<name>A0ACC3D539_9PEZI</name>
<accession>A0ACC3D539</accession>
<gene>
    <name evidence="1" type="ORF">LTS18_005441</name>
</gene>
<evidence type="ECO:0000313" key="1">
    <source>
        <dbReference type="EMBL" id="KAK3061783.1"/>
    </source>
</evidence>
<keyword evidence="2" id="KW-1185">Reference proteome</keyword>
<sequence length="235" mass="27432">MGFERLWLGREDQYPYYHDPPVWYHDGSEGGKDPASKAKYEEYVSSHKRERREKAKEHRRLRRQQQVREEESEEEGSHWEQSHRDESHWKEIEEGPEDDGDEHMDVVEPDHSFKTNDKKRGQGVKLPEFSTLLTSLGEETYAPSDDYLAISRSSPVFSPYNWPSQPPPVATNSNYFSNMPVWQTFNAPSLECRHGNVYQPDAVWTDQAAAYTSTTSMVRQGHVIELEDEPNPWTE</sequence>
<dbReference type="Proteomes" id="UP001186974">
    <property type="component" value="Unassembled WGS sequence"/>
</dbReference>
<proteinExistence type="predicted"/>